<dbReference type="OrthoDB" id="141870at2759"/>
<dbReference type="EMBL" id="NBNE01000292">
    <property type="protein sequence ID" value="OWZ20768.1"/>
    <property type="molecule type" value="Genomic_DNA"/>
</dbReference>
<keyword evidence="1" id="KW-1133">Transmembrane helix</keyword>
<protein>
    <submittedName>
        <fullName evidence="2">Uncharacterized protein</fullName>
    </submittedName>
</protein>
<gene>
    <name evidence="2" type="ORF">PHMEG_0004784</name>
</gene>
<evidence type="ECO:0000313" key="2">
    <source>
        <dbReference type="EMBL" id="OWZ20768.1"/>
    </source>
</evidence>
<keyword evidence="1" id="KW-0472">Membrane</keyword>
<evidence type="ECO:0000313" key="3">
    <source>
        <dbReference type="Proteomes" id="UP000198211"/>
    </source>
</evidence>
<reference evidence="3" key="1">
    <citation type="submission" date="2017-03" db="EMBL/GenBank/DDBJ databases">
        <title>Phytopthora megakarya and P. palmivora, two closely related causual agents of cacao black pod achieved similar genome size and gene model numbers by different mechanisms.</title>
        <authorList>
            <person name="Ali S."/>
            <person name="Shao J."/>
            <person name="Larry D.J."/>
            <person name="Kronmiller B."/>
            <person name="Shen D."/>
            <person name="Strem M.D."/>
            <person name="Melnick R.L."/>
            <person name="Guiltinan M.J."/>
            <person name="Tyler B.M."/>
            <person name="Meinhardt L.W."/>
            <person name="Bailey B.A."/>
        </authorList>
    </citation>
    <scope>NUCLEOTIDE SEQUENCE [LARGE SCALE GENOMIC DNA]</scope>
    <source>
        <strain evidence="3">zdho120</strain>
    </source>
</reference>
<feature type="transmembrane region" description="Helical" evidence="1">
    <location>
        <begin position="176"/>
        <end position="199"/>
    </location>
</feature>
<comment type="caution">
    <text evidence="2">The sequence shown here is derived from an EMBL/GenBank/DDBJ whole genome shotgun (WGS) entry which is preliminary data.</text>
</comment>
<keyword evidence="3" id="KW-1185">Reference proteome</keyword>
<name>A0A225WUK7_9STRA</name>
<proteinExistence type="predicted"/>
<keyword evidence="1" id="KW-0812">Transmembrane</keyword>
<sequence>MSTFRYQVQVSTTQMSSPLHWSRFGQMSRYLHAGSSYCDSRTKLAAGKDFVKERVQPHPRLLHDARSLKRFRSLAKRVLTSWKAENEGNLANWLQSVYLTPRWESWHVGSSSVPGFSPTQQPIESHHKIIKAIVTDFKKAPTLSVLNSVLPWILLYDATTLSSGNRGHFAEGMRMYLSFLFTILLSVFVIDSLPLGAVMQAKDNLIVSQNHCIRSLRDWLGNEEPIEDTQVIYLSLHQVTLKHQLLSQMEPLPLRSKWQFPEIRSIRNALSYTCKRYKHPASLHLLHKLNIERTLETILMLGLHHEIGTALQQDQ</sequence>
<dbReference type="Proteomes" id="UP000198211">
    <property type="component" value="Unassembled WGS sequence"/>
</dbReference>
<accession>A0A225WUK7</accession>
<dbReference type="AlphaFoldDB" id="A0A225WUK7"/>
<organism evidence="2 3">
    <name type="scientific">Phytophthora megakarya</name>
    <dbReference type="NCBI Taxonomy" id="4795"/>
    <lineage>
        <taxon>Eukaryota</taxon>
        <taxon>Sar</taxon>
        <taxon>Stramenopiles</taxon>
        <taxon>Oomycota</taxon>
        <taxon>Peronosporomycetes</taxon>
        <taxon>Peronosporales</taxon>
        <taxon>Peronosporaceae</taxon>
        <taxon>Phytophthora</taxon>
    </lineage>
</organism>
<evidence type="ECO:0000256" key="1">
    <source>
        <dbReference type="SAM" id="Phobius"/>
    </source>
</evidence>